<dbReference type="InterPro" id="IPR023186">
    <property type="entry name" value="IUNH"/>
</dbReference>
<dbReference type="Pfam" id="PF01156">
    <property type="entry name" value="IU_nuc_hydro"/>
    <property type="match status" value="1"/>
</dbReference>
<keyword evidence="3" id="KW-0326">Glycosidase</keyword>
<comment type="similarity">
    <text evidence="1">Belongs to the IUNH family.</text>
</comment>
<evidence type="ECO:0000256" key="2">
    <source>
        <dbReference type="ARBA" id="ARBA00022801"/>
    </source>
</evidence>
<gene>
    <name evidence="6" type="ORF">STCU_04143</name>
    <name evidence="5" type="ORF">STCU_06975</name>
</gene>
<dbReference type="Gene3D" id="3.90.245.10">
    <property type="entry name" value="Ribonucleoside hydrolase-like"/>
    <property type="match status" value="1"/>
</dbReference>
<organism evidence="6 7">
    <name type="scientific">Strigomonas culicis</name>
    <dbReference type="NCBI Taxonomy" id="28005"/>
    <lineage>
        <taxon>Eukaryota</taxon>
        <taxon>Discoba</taxon>
        <taxon>Euglenozoa</taxon>
        <taxon>Kinetoplastea</taxon>
        <taxon>Metakinetoplastina</taxon>
        <taxon>Trypanosomatida</taxon>
        <taxon>Trypanosomatidae</taxon>
        <taxon>Strigomonadinae</taxon>
        <taxon>Strigomonas</taxon>
    </lineage>
</organism>
<dbReference type="PANTHER" id="PTHR12304">
    <property type="entry name" value="INOSINE-URIDINE PREFERRING NUCLEOSIDE HYDROLASE"/>
    <property type="match status" value="1"/>
</dbReference>
<dbReference type="PANTHER" id="PTHR12304:SF46">
    <property type="entry name" value="INOSINE-ADENOSINE-GUANOSINE-NUCLEOSIDE HYDROLASE"/>
    <property type="match status" value="1"/>
</dbReference>
<protein>
    <submittedName>
        <fullName evidence="6">Inosine-adenosine-guanosine-nucleoside hydrolase</fullName>
    </submittedName>
    <submittedName>
        <fullName evidence="5">Purine nucleosidase</fullName>
    </submittedName>
</protein>
<dbReference type="EMBL" id="ATMH01004143">
    <property type="protein sequence ID" value="EPY30285.1"/>
    <property type="molecule type" value="Genomic_DNA"/>
</dbReference>
<dbReference type="SUPFAM" id="SSF53590">
    <property type="entry name" value="Nucleoside hydrolase"/>
    <property type="match status" value="1"/>
</dbReference>
<feature type="domain" description="Inosine/uridine-preferring nucleoside hydrolase" evidence="4">
    <location>
        <begin position="33"/>
        <end position="345"/>
    </location>
</feature>
<dbReference type="AlphaFoldDB" id="S9W373"/>
<keyword evidence="7" id="KW-1185">Reference proteome</keyword>
<sequence>MLLQNTWSLSVVSFSQAFSSSSFSEMSLVPIPVFLDHDGGHDDLVALALLLGNADKVKVVGCTVTDADCFKEHAFNVTGKLMTLMHMEEGVELFPIGVTSFSGVNPFPSEWRWSAKNMEDLPCVNIPKHDAMWSTLKEQYRNCVGEELLANTVMQSEKKVTICVTGPLSSVAWCIDKYGEQFTNNVEACVIMGGAVDVKGNVFEEGRDGSAEWNIYWDPPAAETVFSCPSLKKVVFSLDSTNSVPVISSVVRRFGAQNDYLLSQFVGSAWASCTHYEVMRPDDCYYAWDVLTAAYVVDPQLAVLDPVDLRVVVTKSAQEGRSQRIDGHGNNLLLVRSIDRDGFYELVYASMKKALCSECSI</sequence>
<proteinExistence type="inferred from homology"/>
<dbReference type="InterPro" id="IPR036452">
    <property type="entry name" value="Ribo_hydro-like"/>
</dbReference>
<keyword evidence="2 6" id="KW-0378">Hydrolase</keyword>
<comment type="caution">
    <text evidence="6">The sequence shown here is derived from an EMBL/GenBank/DDBJ whole genome shotgun (WGS) entry which is preliminary data.</text>
</comment>
<dbReference type="GO" id="GO:0008477">
    <property type="term" value="F:purine nucleosidase activity"/>
    <property type="evidence" value="ECO:0007669"/>
    <property type="project" value="TreeGrafter"/>
</dbReference>
<dbReference type="EMBL" id="ATMH01006975">
    <property type="protein sequence ID" value="EPY24846.1"/>
    <property type="molecule type" value="Genomic_DNA"/>
</dbReference>
<evidence type="ECO:0000313" key="5">
    <source>
        <dbReference type="EMBL" id="EPY24846.1"/>
    </source>
</evidence>
<dbReference type="OrthoDB" id="432381at2759"/>
<dbReference type="GO" id="GO:0006152">
    <property type="term" value="P:purine nucleoside catabolic process"/>
    <property type="evidence" value="ECO:0007669"/>
    <property type="project" value="TreeGrafter"/>
</dbReference>
<dbReference type="Proteomes" id="UP000015354">
    <property type="component" value="Unassembled WGS sequence"/>
</dbReference>
<name>S9W373_9TRYP</name>
<accession>S9W373</accession>
<evidence type="ECO:0000313" key="6">
    <source>
        <dbReference type="EMBL" id="EPY30285.1"/>
    </source>
</evidence>
<dbReference type="GO" id="GO:0005829">
    <property type="term" value="C:cytosol"/>
    <property type="evidence" value="ECO:0007669"/>
    <property type="project" value="TreeGrafter"/>
</dbReference>
<dbReference type="InterPro" id="IPR001910">
    <property type="entry name" value="Inosine/uridine_hydrolase_dom"/>
</dbReference>
<reference evidence="6" key="2">
    <citation type="submission" date="2013-03" db="EMBL/GenBank/DDBJ databases">
        <authorList>
            <person name="Motta M.C.M."/>
            <person name="Martins A.C.A."/>
            <person name="Preta C.M.C.C."/>
            <person name="Silva R."/>
            <person name="de Souza S.S."/>
            <person name="Klein C.C."/>
            <person name="de Almeida L.G.P."/>
            <person name="Cunha O.L."/>
            <person name="Colabardini A.C."/>
            <person name="Lima B.A."/>
            <person name="Machado C.R."/>
            <person name="Soares C.M.A."/>
            <person name="de Menezes C.B.A."/>
            <person name="Bartolomeu D.C."/>
            <person name="Grisard E.C."/>
            <person name="Fantinatti-Garboggini F."/>
            <person name="Rodrigues-Luiz G.F."/>
            <person name="Wagner G."/>
            <person name="Goldman G.H."/>
            <person name="Fietto J.L.R."/>
            <person name="Ciapina L.P."/>
            <person name="Brocchi M."/>
            <person name="Elias M.C."/>
            <person name="Goldman M.H.S."/>
            <person name="Sagot M.-F."/>
            <person name="Pereira M."/>
            <person name="Stoco P.H."/>
            <person name="Teixeira S.M.R."/>
            <person name="de Mendonca-Neto R.P."/>
            <person name="Maciel T.E.F."/>
            <person name="Mendes T.A.O."/>
            <person name="Urmenyi T.P."/>
            <person name="Teixeira M.M.G."/>
            <person name="de Camargo E.F.P."/>
            <person name="de Sousa W."/>
            <person name="Schenkman S."/>
            <person name="de Vasconcelos A.T.R."/>
        </authorList>
    </citation>
    <scope>NUCLEOTIDE SEQUENCE</scope>
</reference>
<reference evidence="6 7" key="1">
    <citation type="journal article" date="2013" name="PLoS ONE">
        <title>Predicting the Proteins of Angomonas deanei, Strigomonas culicis and Their Respective Endosymbionts Reveals New Aspects of the Trypanosomatidae Family.</title>
        <authorList>
            <person name="Motta M.C."/>
            <person name="Martins A.C."/>
            <person name="de Souza S.S."/>
            <person name="Catta-Preta C.M."/>
            <person name="Silva R."/>
            <person name="Klein C.C."/>
            <person name="de Almeida L.G."/>
            <person name="de Lima Cunha O."/>
            <person name="Ciapina L.P."/>
            <person name="Brocchi M."/>
            <person name="Colabardini A.C."/>
            <person name="de Araujo Lima B."/>
            <person name="Machado C.R."/>
            <person name="de Almeida Soares C.M."/>
            <person name="Probst C.M."/>
            <person name="de Menezes C.B."/>
            <person name="Thompson C.E."/>
            <person name="Bartholomeu D.C."/>
            <person name="Gradia D.F."/>
            <person name="Pavoni D.P."/>
            <person name="Grisard E.C."/>
            <person name="Fantinatti-Garboggini F."/>
            <person name="Marchini F.K."/>
            <person name="Rodrigues-Luiz G.F."/>
            <person name="Wagner G."/>
            <person name="Goldman G.H."/>
            <person name="Fietto J.L."/>
            <person name="Elias M.C."/>
            <person name="Goldman M.H."/>
            <person name="Sagot M.F."/>
            <person name="Pereira M."/>
            <person name="Stoco P.H."/>
            <person name="de Mendonca-Neto R.P."/>
            <person name="Teixeira S.M."/>
            <person name="Maciel T.E."/>
            <person name="de Oliveira Mendes T.A."/>
            <person name="Urmenyi T.P."/>
            <person name="de Souza W."/>
            <person name="Schenkman S."/>
            <person name="de Vasconcelos A.T."/>
        </authorList>
    </citation>
    <scope>NUCLEOTIDE SEQUENCE [LARGE SCALE GENOMIC DNA]</scope>
</reference>
<evidence type="ECO:0000256" key="1">
    <source>
        <dbReference type="ARBA" id="ARBA00009176"/>
    </source>
</evidence>
<evidence type="ECO:0000259" key="4">
    <source>
        <dbReference type="Pfam" id="PF01156"/>
    </source>
</evidence>
<evidence type="ECO:0000313" key="7">
    <source>
        <dbReference type="Proteomes" id="UP000015354"/>
    </source>
</evidence>
<evidence type="ECO:0000256" key="3">
    <source>
        <dbReference type="ARBA" id="ARBA00023295"/>
    </source>
</evidence>